<gene>
    <name evidence="4" type="ORF">CSSPTR1EN2_LOCUS20632</name>
</gene>
<dbReference type="InterPro" id="IPR036392">
    <property type="entry name" value="PLAT/LH2_dom_sf"/>
</dbReference>
<evidence type="ECO:0000259" key="3">
    <source>
        <dbReference type="PROSITE" id="PS50095"/>
    </source>
</evidence>
<dbReference type="Proteomes" id="UP001497512">
    <property type="component" value="Chromosome 7"/>
</dbReference>
<protein>
    <recommendedName>
        <fullName evidence="3">PLAT domain-containing protein</fullName>
    </recommendedName>
</protein>
<feature type="compositionally biased region" description="Pro residues" evidence="2">
    <location>
        <begin position="286"/>
        <end position="300"/>
    </location>
</feature>
<evidence type="ECO:0000313" key="4">
    <source>
        <dbReference type="EMBL" id="CAK9231453.1"/>
    </source>
</evidence>
<dbReference type="InterPro" id="IPR001024">
    <property type="entry name" value="PLAT/LH2_dom"/>
</dbReference>
<organism evidence="4 5">
    <name type="scientific">Sphagnum troendelagicum</name>
    <dbReference type="NCBI Taxonomy" id="128251"/>
    <lineage>
        <taxon>Eukaryota</taxon>
        <taxon>Viridiplantae</taxon>
        <taxon>Streptophyta</taxon>
        <taxon>Embryophyta</taxon>
        <taxon>Bryophyta</taxon>
        <taxon>Sphagnophytina</taxon>
        <taxon>Sphagnopsida</taxon>
        <taxon>Sphagnales</taxon>
        <taxon>Sphagnaceae</taxon>
        <taxon>Sphagnum</taxon>
    </lineage>
</organism>
<feature type="region of interest" description="Disordered" evidence="2">
    <location>
        <begin position="82"/>
        <end position="227"/>
    </location>
</feature>
<sequence length="464" mass="49768">MTTSNDGVVDFVPVHWSTSWWFSSYSMSRWRFVILIVGMMAVASSDYCGTGVLQPRFVAAVRVVDQLVGIGSSHHHDFQMTTTTTASSSNDNNSAPWVSSPITPSSPHSPPPPTVEKEVPPPPAAHEPPPQSSPPMIAQREPPPSSPPHHAPPPPHHPSPPPPHHAPPPLPVVRAHEPPPPPHSIDPRVPSVPVNVTHEPPPSAANYSSPPPKVQSYPLPSPPRSRASTVFWTSKLHELHDPKRTSSSSSSSKCQDPFPSGVGAPAPSVGAPAPSPGGSFQQLAPGPSPFFAPSYQPVPAPTSGAGPYTNIPPPYTPSTPSNSTTVAHTTMVSHSLSLQSQQYNQCTYTIITTTGNIEGAGTTADVNVEFFDRLGSSVLFVGLKSQNRNFQKGSTDTFTLIGDCVQQICRMHVSHDDAGIDPSWFIDTVTVSLMYQTHVFNVYEWLAKNEPPYTISREISSCEP</sequence>
<reference evidence="4" key="1">
    <citation type="submission" date="2024-02" db="EMBL/GenBank/DDBJ databases">
        <authorList>
            <consortium name="ELIXIR-Norway"/>
            <consortium name="Elixir Norway"/>
        </authorList>
    </citation>
    <scope>NUCLEOTIDE SEQUENCE</scope>
</reference>
<dbReference type="PROSITE" id="PS50095">
    <property type="entry name" value="PLAT"/>
    <property type="match status" value="1"/>
</dbReference>
<feature type="compositionally biased region" description="Pro residues" evidence="2">
    <location>
        <begin position="107"/>
        <end position="133"/>
    </location>
</feature>
<feature type="compositionally biased region" description="Pro residues" evidence="2">
    <location>
        <begin position="199"/>
        <end position="223"/>
    </location>
</feature>
<keyword evidence="5" id="KW-1185">Reference proteome</keyword>
<feature type="compositionally biased region" description="Low complexity" evidence="2">
    <location>
        <begin position="259"/>
        <end position="279"/>
    </location>
</feature>
<dbReference type="PANTHER" id="PTHR31718:SF60">
    <property type="entry name" value="LIPOXYGENASE HOMOLOGY DOMAIN-CONTAINING PROTEIN 1"/>
    <property type="match status" value="1"/>
</dbReference>
<evidence type="ECO:0000256" key="1">
    <source>
        <dbReference type="PROSITE-ProRule" id="PRU00152"/>
    </source>
</evidence>
<comment type="caution">
    <text evidence="1">Lacks conserved residue(s) required for the propagation of feature annotation.</text>
</comment>
<dbReference type="Gene3D" id="2.60.60.20">
    <property type="entry name" value="PLAT/LH2 domain"/>
    <property type="match status" value="1"/>
</dbReference>
<evidence type="ECO:0000313" key="5">
    <source>
        <dbReference type="Proteomes" id="UP001497512"/>
    </source>
</evidence>
<dbReference type="SUPFAM" id="SSF49723">
    <property type="entry name" value="Lipase/lipooxygenase domain (PLAT/LH2 domain)"/>
    <property type="match status" value="1"/>
</dbReference>
<proteinExistence type="predicted"/>
<accession>A0ABP0UVN8</accession>
<evidence type="ECO:0000256" key="2">
    <source>
        <dbReference type="SAM" id="MobiDB-lite"/>
    </source>
</evidence>
<dbReference type="PANTHER" id="PTHR31718">
    <property type="entry name" value="PLAT DOMAIN-CONTAINING PROTEIN"/>
    <property type="match status" value="1"/>
</dbReference>
<feature type="region of interest" description="Disordered" evidence="2">
    <location>
        <begin position="239"/>
        <end position="324"/>
    </location>
</feature>
<dbReference type="Pfam" id="PF01477">
    <property type="entry name" value="PLAT"/>
    <property type="match status" value="1"/>
</dbReference>
<dbReference type="EMBL" id="OZ019899">
    <property type="protein sequence ID" value="CAK9231453.1"/>
    <property type="molecule type" value="Genomic_DNA"/>
</dbReference>
<feature type="compositionally biased region" description="Low complexity" evidence="2">
    <location>
        <begin position="82"/>
        <end position="106"/>
    </location>
</feature>
<feature type="domain" description="PLAT" evidence="3">
    <location>
        <begin position="346"/>
        <end position="460"/>
    </location>
</feature>
<name>A0ABP0UVN8_9BRYO</name>
<feature type="compositionally biased region" description="Pro residues" evidence="2">
    <location>
        <begin position="141"/>
        <end position="171"/>
    </location>
</feature>